<dbReference type="Proteomes" id="UP000836841">
    <property type="component" value="Chromosome 6"/>
</dbReference>
<evidence type="ECO:0000313" key="2">
    <source>
        <dbReference type="Proteomes" id="UP000836841"/>
    </source>
</evidence>
<dbReference type="EMBL" id="OU466862">
    <property type="protein sequence ID" value="CAH2070088.1"/>
    <property type="molecule type" value="Genomic_DNA"/>
</dbReference>
<keyword evidence="2" id="KW-1185">Reference proteome</keyword>
<dbReference type="AlphaFoldDB" id="A0AAU9ST13"/>
<proteinExistence type="predicted"/>
<organism evidence="1 2">
    <name type="scientific">Thlaspi arvense</name>
    <name type="common">Field penny-cress</name>
    <dbReference type="NCBI Taxonomy" id="13288"/>
    <lineage>
        <taxon>Eukaryota</taxon>
        <taxon>Viridiplantae</taxon>
        <taxon>Streptophyta</taxon>
        <taxon>Embryophyta</taxon>
        <taxon>Tracheophyta</taxon>
        <taxon>Spermatophyta</taxon>
        <taxon>Magnoliopsida</taxon>
        <taxon>eudicotyledons</taxon>
        <taxon>Gunneridae</taxon>
        <taxon>Pentapetalae</taxon>
        <taxon>rosids</taxon>
        <taxon>malvids</taxon>
        <taxon>Brassicales</taxon>
        <taxon>Brassicaceae</taxon>
        <taxon>Thlaspideae</taxon>
        <taxon>Thlaspi</taxon>
    </lineage>
</organism>
<reference evidence="1 2" key="1">
    <citation type="submission" date="2022-03" db="EMBL/GenBank/DDBJ databases">
        <authorList>
            <person name="Nunn A."/>
            <person name="Chopra R."/>
            <person name="Nunn A."/>
            <person name="Contreras Garrido A."/>
        </authorList>
    </citation>
    <scope>NUCLEOTIDE SEQUENCE [LARGE SCALE GENOMIC DNA]</scope>
</reference>
<name>A0AAU9ST13_THLAR</name>
<protein>
    <submittedName>
        <fullName evidence="1">Uncharacterized protein</fullName>
    </submittedName>
</protein>
<evidence type="ECO:0000313" key="1">
    <source>
        <dbReference type="EMBL" id="CAH2070088.1"/>
    </source>
</evidence>
<accession>A0AAU9ST13</accession>
<sequence length="69" mass="7450">MVNYTIINSGLPLKLQLDAVNSGGVHTKSMVEDILTDIKRVGDLAISTHVSILEIKTVLSLISSECKIL</sequence>
<gene>
    <name evidence="1" type="ORF">TAV2_LOCUS20055</name>
</gene>